<gene>
    <name evidence="8" type="ORF">Cco03nite_23590</name>
</gene>
<evidence type="ECO:0000259" key="7">
    <source>
        <dbReference type="Pfam" id="PF00999"/>
    </source>
</evidence>
<feature type="domain" description="Cation/H+ exchanger transmembrane" evidence="7">
    <location>
        <begin position="3"/>
        <end position="222"/>
    </location>
</feature>
<feature type="compositionally biased region" description="Basic and acidic residues" evidence="5">
    <location>
        <begin position="363"/>
        <end position="375"/>
    </location>
</feature>
<evidence type="ECO:0000313" key="9">
    <source>
        <dbReference type="Proteomes" id="UP000630887"/>
    </source>
</evidence>
<protein>
    <recommendedName>
        <fullName evidence="7">Cation/H+ exchanger transmembrane domain-containing protein</fullName>
    </recommendedName>
</protein>
<keyword evidence="3 6" id="KW-1133">Transmembrane helix</keyword>
<feature type="transmembrane region" description="Helical" evidence="6">
    <location>
        <begin position="259"/>
        <end position="277"/>
    </location>
</feature>
<evidence type="ECO:0000256" key="2">
    <source>
        <dbReference type="ARBA" id="ARBA00022692"/>
    </source>
</evidence>
<feature type="region of interest" description="Disordered" evidence="5">
    <location>
        <begin position="345"/>
        <end position="375"/>
    </location>
</feature>
<feature type="transmembrane region" description="Helical" evidence="6">
    <location>
        <begin position="65"/>
        <end position="86"/>
    </location>
</feature>
<evidence type="ECO:0000313" key="8">
    <source>
        <dbReference type="EMBL" id="GIG05659.1"/>
    </source>
</evidence>
<feature type="transmembrane region" description="Helical" evidence="6">
    <location>
        <begin position="197"/>
        <end position="222"/>
    </location>
</feature>
<comment type="caution">
    <text evidence="8">The sequence shown here is derived from an EMBL/GenBank/DDBJ whole genome shotgun (WGS) entry which is preliminary data.</text>
</comment>
<dbReference type="RefSeq" id="WP_203692090.1">
    <property type="nucleotide sequence ID" value="NZ_BAAALC010000025.1"/>
</dbReference>
<feature type="transmembrane region" description="Helical" evidence="6">
    <location>
        <begin position="234"/>
        <end position="252"/>
    </location>
</feature>
<keyword evidence="2 6" id="KW-0812">Transmembrane</keyword>
<sequence length="375" mass="38512">MRRIGQLSLFILLGLGIAWALSADVDALAHSTSYRVGAYLLLAVGLYSATYGIDLAQARTDKKIIVGAVTVGVVVKALLIGGLLALAWQNPLFLLLGVAVAQIDPLSVAALMGDERMSTRARTVLAAWSSFDDPFTVVLAVYASAVAATSFGLGGSSASDSDPLLLYAADLAGNLAVAAVAWALWRVAGSRPWAQYLALAAFVAVAVATGWMLAIAIIGLFARPAALGAWIPKVTTAATYAAATALGVLLIDGIAIAEGISLGVAAFAAQTVAAWLLTRGMPRNDRWHLAAAQQNGITAIILALTLQIQFDGVVAVVAPAIITANLLHTAANHLLDRHLRPAAAVPAPRPATAGDTGSPAATDTRDAGPDPSRHP</sequence>
<evidence type="ECO:0000256" key="6">
    <source>
        <dbReference type="SAM" id="Phobius"/>
    </source>
</evidence>
<name>A0A8J3P6L5_9ACTN</name>
<keyword evidence="9" id="KW-1185">Reference proteome</keyword>
<keyword evidence="4 6" id="KW-0472">Membrane</keyword>
<evidence type="ECO:0000256" key="3">
    <source>
        <dbReference type="ARBA" id="ARBA00022989"/>
    </source>
</evidence>
<evidence type="ECO:0000256" key="1">
    <source>
        <dbReference type="ARBA" id="ARBA00004141"/>
    </source>
</evidence>
<dbReference type="GO" id="GO:0016020">
    <property type="term" value="C:membrane"/>
    <property type="evidence" value="ECO:0007669"/>
    <property type="project" value="UniProtKB-SubCell"/>
</dbReference>
<accession>A0A8J3P6L5</accession>
<feature type="transmembrane region" description="Helical" evidence="6">
    <location>
        <begin position="165"/>
        <end position="185"/>
    </location>
</feature>
<feature type="transmembrane region" description="Helical" evidence="6">
    <location>
        <begin position="134"/>
        <end position="153"/>
    </location>
</feature>
<dbReference type="GO" id="GO:1902600">
    <property type="term" value="P:proton transmembrane transport"/>
    <property type="evidence" value="ECO:0007669"/>
    <property type="project" value="InterPro"/>
</dbReference>
<comment type="subcellular location">
    <subcellularLocation>
        <location evidence="1">Membrane</location>
        <topology evidence="1">Multi-pass membrane protein</topology>
    </subcellularLocation>
</comment>
<feature type="transmembrane region" description="Helical" evidence="6">
    <location>
        <begin position="36"/>
        <end position="53"/>
    </location>
</feature>
<dbReference type="InterPro" id="IPR006153">
    <property type="entry name" value="Cation/H_exchanger_TM"/>
</dbReference>
<dbReference type="GO" id="GO:0015297">
    <property type="term" value="F:antiporter activity"/>
    <property type="evidence" value="ECO:0007669"/>
    <property type="project" value="InterPro"/>
</dbReference>
<organism evidence="8 9">
    <name type="scientific">Catellatospora coxensis</name>
    <dbReference type="NCBI Taxonomy" id="310354"/>
    <lineage>
        <taxon>Bacteria</taxon>
        <taxon>Bacillati</taxon>
        <taxon>Actinomycetota</taxon>
        <taxon>Actinomycetes</taxon>
        <taxon>Micromonosporales</taxon>
        <taxon>Micromonosporaceae</taxon>
        <taxon>Catellatospora</taxon>
    </lineage>
</organism>
<dbReference type="EMBL" id="BONI01000016">
    <property type="protein sequence ID" value="GIG05659.1"/>
    <property type="molecule type" value="Genomic_DNA"/>
</dbReference>
<evidence type="ECO:0000256" key="4">
    <source>
        <dbReference type="ARBA" id="ARBA00023136"/>
    </source>
</evidence>
<dbReference type="Proteomes" id="UP000630887">
    <property type="component" value="Unassembled WGS sequence"/>
</dbReference>
<dbReference type="AlphaFoldDB" id="A0A8J3P6L5"/>
<dbReference type="Pfam" id="PF00999">
    <property type="entry name" value="Na_H_Exchanger"/>
    <property type="match status" value="1"/>
</dbReference>
<reference evidence="8 9" key="1">
    <citation type="submission" date="2021-01" db="EMBL/GenBank/DDBJ databases">
        <title>Whole genome shotgun sequence of Catellatospora coxensis NBRC 107359.</title>
        <authorList>
            <person name="Komaki H."/>
            <person name="Tamura T."/>
        </authorList>
    </citation>
    <scope>NUCLEOTIDE SEQUENCE [LARGE SCALE GENOMIC DNA]</scope>
    <source>
        <strain evidence="8 9">NBRC 107359</strain>
    </source>
</reference>
<proteinExistence type="predicted"/>
<evidence type="ECO:0000256" key="5">
    <source>
        <dbReference type="SAM" id="MobiDB-lite"/>
    </source>
</evidence>